<dbReference type="EMBL" id="CAJSLV010000125">
    <property type="protein sequence ID" value="CAG6399245.1"/>
    <property type="molecule type" value="Genomic_DNA"/>
</dbReference>
<sequence length="176" mass="18839">MADRHRAAAVRGAGRGGGRRGASGRGQRALHPGRVRRHPAVEVRGAGRGRRVARRRRRPGALRVQGPLPLHGGRAGRAVALEAGDRRRDHRLAGQRGRRGLRLLQGPLRVRARRDEGDRGVVPQGVAQESEEGAEQGRGRGRGTGPGDEAVHPCCRTRGARPAGNGRGSGRRTPLR</sequence>
<evidence type="ECO:0000313" key="3">
    <source>
        <dbReference type="Proteomes" id="UP001152519"/>
    </source>
</evidence>
<dbReference type="Proteomes" id="UP001152519">
    <property type="component" value="Unassembled WGS sequence"/>
</dbReference>
<feature type="compositionally biased region" description="Basic residues" evidence="1">
    <location>
        <begin position="47"/>
        <end position="60"/>
    </location>
</feature>
<proteinExistence type="predicted"/>
<dbReference type="AlphaFoldDB" id="A0A9W4E4Z7"/>
<feature type="region of interest" description="Disordered" evidence="1">
    <location>
        <begin position="1"/>
        <end position="176"/>
    </location>
</feature>
<accession>A0A9W4E4Z7</accession>
<gene>
    <name evidence="2" type="ORF">SCOCK_90002</name>
</gene>
<reference evidence="2" key="1">
    <citation type="submission" date="2021-05" db="EMBL/GenBank/DDBJ databases">
        <authorList>
            <person name="Arsene-Ploetze F."/>
        </authorList>
    </citation>
    <scope>NUCLEOTIDE SEQUENCE</scope>
    <source>
        <strain evidence="2">DSM 42138</strain>
    </source>
</reference>
<evidence type="ECO:0000256" key="1">
    <source>
        <dbReference type="SAM" id="MobiDB-lite"/>
    </source>
</evidence>
<comment type="caution">
    <text evidence="2">The sequence shown here is derived from an EMBL/GenBank/DDBJ whole genome shotgun (WGS) entry which is preliminary data.</text>
</comment>
<feature type="compositionally biased region" description="Gly residues" evidence="1">
    <location>
        <begin position="13"/>
        <end position="24"/>
    </location>
</feature>
<protein>
    <submittedName>
        <fullName evidence="2">Uncharacterized protein</fullName>
    </submittedName>
</protein>
<name>A0A9W4E4Z7_9ACTN</name>
<evidence type="ECO:0000313" key="2">
    <source>
        <dbReference type="EMBL" id="CAG6399245.1"/>
    </source>
</evidence>
<keyword evidence="3" id="KW-1185">Reference proteome</keyword>
<organism evidence="2 3">
    <name type="scientific">Actinacidiphila cocklensis</name>
    <dbReference type="NCBI Taxonomy" id="887465"/>
    <lineage>
        <taxon>Bacteria</taxon>
        <taxon>Bacillati</taxon>
        <taxon>Actinomycetota</taxon>
        <taxon>Actinomycetes</taxon>
        <taxon>Kitasatosporales</taxon>
        <taxon>Streptomycetaceae</taxon>
        <taxon>Actinacidiphila</taxon>
    </lineage>
</organism>